<dbReference type="SUPFAM" id="SSF51730">
    <property type="entry name" value="FAD-linked oxidoreductase"/>
    <property type="match status" value="1"/>
</dbReference>
<keyword evidence="3" id="KW-1185">Reference proteome</keyword>
<dbReference type="KEGG" id="spsw:Sps_04844"/>
<evidence type="ECO:0000256" key="1">
    <source>
        <dbReference type="ARBA" id="ARBA00023002"/>
    </source>
</evidence>
<dbReference type="STRING" id="225848.Sps_04844"/>
<keyword evidence="1" id="KW-0560">Oxidoreductase</keyword>
<proteinExistence type="predicted"/>
<reference evidence="2 3" key="1">
    <citation type="submission" date="2016-03" db="EMBL/GenBank/DDBJ databases">
        <title>Complete genome sequence of Shewanella psychrophila WP2, a deep sea bacterium isolated from west Pacific sediment.</title>
        <authorList>
            <person name="Xu G."/>
            <person name="Jian H."/>
        </authorList>
    </citation>
    <scope>NUCLEOTIDE SEQUENCE [LARGE SCALE GENOMIC DNA]</scope>
    <source>
        <strain evidence="2 3">WP2</strain>
    </source>
</reference>
<dbReference type="RefSeq" id="WP_077754785.1">
    <property type="nucleotide sequence ID" value="NZ_CP014782.1"/>
</dbReference>
<dbReference type="Proteomes" id="UP000189545">
    <property type="component" value="Chromosome"/>
</dbReference>
<accession>A0A1S6HWH9</accession>
<evidence type="ECO:0000313" key="3">
    <source>
        <dbReference type="Proteomes" id="UP000189545"/>
    </source>
</evidence>
<name>A0A1S6HWH9_9GAMM</name>
<gene>
    <name evidence="2" type="ORF">Sps_04844</name>
</gene>
<dbReference type="Gene3D" id="3.20.20.220">
    <property type="match status" value="1"/>
</dbReference>
<dbReference type="InterPro" id="IPR029041">
    <property type="entry name" value="FAD-linked_oxidoreductase-like"/>
</dbReference>
<sequence>MKKSLKQRSSDHNRGLYFIGTTPPKIDTDFESVSTIADKLLARLDEISFDGLIIYDIQDETNRIDIPRPFPFKATHDSGTYAQLINQKSGKPVIAYKSVAGLDEQEFSEWLSRTWYQNNVRDLVLVGSPSTQVASSLPLNDAYRVLAAHSQEFYLGGVAIAERHLSKKNEHIRLLGKSTLGCEYYITQAVYNAQATIDMLTSYAQECALNNIKPNRVILTFSPCGSAKTLEFINWLGVSVPKATSERILSADDPLYESIKVNHSNLLQILATVIPLNIPLGLNIESLTNRKTEIDASILMYKLLKGTMDQALAQNQIDQFVQNK</sequence>
<dbReference type="OrthoDB" id="4367389at2"/>
<evidence type="ECO:0000313" key="2">
    <source>
        <dbReference type="EMBL" id="AQS39926.1"/>
    </source>
</evidence>
<dbReference type="AlphaFoldDB" id="A0A1S6HWH9"/>
<organism evidence="2 3">
    <name type="scientific">Shewanella psychrophila</name>
    <dbReference type="NCBI Taxonomy" id="225848"/>
    <lineage>
        <taxon>Bacteria</taxon>
        <taxon>Pseudomonadati</taxon>
        <taxon>Pseudomonadota</taxon>
        <taxon>Gammaproteobacteria</taxon>
        <taxon>Alteromonadales</taxon>
        <taxon>Shewanellaceae</taxon>
        <taxon>Shewanella</taxon>
    </lineage>
</organism>
<protein>
    <submittedName>
        <fullName evidence="2">5,10-methylenetetrahydrofolate reductase</fullName>
    </submittedName>
</protein>
<dbReference type="GO" id="GO:0016491">
    <property type="term" value="F:oxidoreductase activity"/>
    <property type="evidence" value="ECO:0007669"/>
    <property type="project" value="UniProtKB-KW"/>
</dbReference>
<dbReference type="EMBL" id="CP014782">
    <property type="protein sequence ID" value="AQS39926.1"/>
    <property type="molecule type" value="Genomic_DNA"/>
</dbReference>